<accession>A0ABQ5NEB6</accession>
<feature type="region of interest" description="Disordered" evidence="1">
    <location>
        <begin position="1"/>
        <end position="21"/>
    </location>
</feature>
<evidence type="ECO:0000313" key="3">
    <source>
        <dbReference type="EMBL" id="GLC84026.1"/>
    </source>
</evidence>
<keyword evidence="2" id="KW-0812">Transmembrane</keyword>
<proteinExistence type="predicted"/>
<sequence>MTTLQPAAEAAPAERPSNPTPADAAAALLAANRRRRSIRRWVAIGTLPLTLAALLFVGKLLSMYAFAHQSISSFVTGGYAESESAARGQDFLNWFEQFKAPYNIGTALAGAEKLPQARTELERALPLAQGLDVCYVRINLSLVVERQGDAAQAKGDAAKAAQFYGEALQITAETPKECSSDEAQNQSPDQNRDMKDTLDQNQQRQQEKQQQSQQQQKPDQDPQPQPEESEQPQDQPSQGDLDEIEKKLNEGAQDRENQTGGDQEGSGGGTDKPW</sequence>
<reference evidence="3" key="1">
    <citation type="submission" date="2022-08" db="EMBL/GenBank/DDBJ databases">
        <title>Draft genome sequence of Microbacterium arabinogalactanolyticum JCM 9171.</title>
        <authorList>
            <person name="Fujita K."/>
            <person name="Ishiwata A."/>
            <person name="Fushinobu S."/>
        </authorList>
    </citation>
    <scope>NUCLEOTIDE SEQUENCE</scope>
    <source>
        <strain evidence="3">JCM 9171</strain>
    </source>
</reference>
<evidence type="ECO:0000256" key="1">
    <source>
        <dbReference type="SAM" id="MobiDB-lite"/>
    </source>
</evidence>
<feature type="compositionally biased region" description="Basic and acidic residues" evidence="1">
    <location>
        <begin position="244"/>
        <end position="257"/>
    </location>
</feature>
<keyword evidence="2" id="KW-0472">Membrane</keyword>
<dbReference type="EMBL" id="BRZC01000003">
    <property type="protein sequence ID" value="GLC84026.1"/>
    <property type="molecule type" value="Genomic_DNA"/>
</dbReference>
<evidence type="ECO:0000313" key="4">
    <source>
        <dbReference type="Proteomes" id="UP001165068"/>
    </source>
</evidence>
<feature type="compositionally biased region" description="Gly residues" evidence="1">
    <location>
        <begin position="262"/>
        <end position="274"/>
    </location>
</feature>
<feature type="region of interest" description="Disordered" evidence="1">
    <location>
        <begin position="173"/>
        <end position="274"/>
    </location>
</feature>
<dbReference type="SUPFAM" id="SSF48452">
    <property type="entry name" value="TPR-like"/>
    <property type="match status" value="1"/>
</dbReference>
<keyword evidence="4" id="KW-1185">Reference proteome</keyword>
<evidence type="ECO:0000256" key="2">
    <source>
        <dbReference type="SAM" id="Phobius"/>
    </source>
</evidence>
<feature type="compositionally biased region" description="Low complexity" evidence="1">
    <location>
        <begin position="1"/>
        <end position="14"/>
    </location>
</feature>
<dbReference type="RefSeq" id="WP_285631151.1">
    <property type="nucleotide sequence ID" value="NZ_BAAAUK010000003.1"/>
</dbReference>
<comment type="caution">
    <text evidence="3">The sequence shown here is derived from an EMBL/GenBank/DDBJ whole genome shotgun (WGS) entry which is preliminary data.</text>
</comment>
<keyword evidence="2" id="KW-1133">Transmembrane helix</keyword>
<name>A0ABQ5NEB6_9MICO</name>
<dbReference type="InterPro" id="IPR011990">
    <property type="entry name" value="TPR-like_helical_dom_sf"/>
</dbReference>
<organism evidence="3 4">
    <name type="scientific">Microbacterium arabinogalactanolyticum</name>
    <dbReference type="NCBI Taxonomy" id="69365"/>
    <lineage>
        <taxon>Bacteria</taxon>
        <taxon>Bacillati</taxon>
        <taxon>Actinomycetota</taxon>
        <taxon>Actinomycetes</taxon>
        <taxon>Micrococcales</taxon>
        <taxon>Microbacteriaceae</taxon>
        <taxon>Microbacterium</taxon>
    </lineage>
</organism>
<feature type="transmembrane region" description="Helical" evidence="2">
    <location>
        <begin position="41"/>
        <end position="66"/>
    </location>
</feature>
<feature type="compositionally biased region" description="Low complexity" evidence="1">
    <location>
        <begin position="199"/>
        <end position="217"/>
    </location>
</feature>
<gene>
    <name evidence="3" type="ORF">MIAR_06140</name>
</gene>
<dbReference type="Proteomes" id="UP001165068">
    <property type="component" value="Unassembled WGS sequence"/>
</dbReference>
<evidence type="ECO:0008006" key="5">
    <source>
        <dbReference type="Google" id="ProtNLM"/>
    </source>
</evidence>
<dbReference type="Gene3D" id="1.25.40.10">
    <property type="entry name" value="Tetratricopeptide repeat domain"/>
    <property type="match status" value="1"/>
</dbReference>
<protein>
    <recommendedName>
        <fullName evidence="5">Tetratricopeptide repeat protein</fullName>
    </recommendedName>
</protein>